<keyword evidence="5" id="KW-1185">Reference proteome</keyword>
<dbReference type="SMART" id="SM00034">
    <property type="entry name" value="CLECT"/>
    <property type="match status" value="1"/>
</dbReference>
<protein>
    <recommendedName>
        <fullName evidence="3">C-type lectin domain-containing protein</fullName>
    </recommendedName>
</protein>
<dbReference type="SUPFAM" id="SSF56436">
    <property type="entry name" value="C-type lectin-like"/>
    <property type="match status" value="1"/>
</dbReference>
<dbReference type="Proteomes" id="UP000694568">
    <property type="component" value="Unplaced"/>
</dbReference>
<dbReference type="InterPro" id="IPR050111">
    <property type="entry name" value="C-type_lectin/snaclec_domain"/>
</dbReference>
<reference evidence="4" key="1">
    <citation type="submission" date="2025-08" db="UniProtKB">
        <authorList>
            <consortium name="Ensembl"/>
        </authorList>
    </citation>
    <scope>IDENTIFICATION</scope>
</reference>
<dbReference type="InterPro" id="IPR016187">
    <property type="entry name" value="CTDL_fold"/>
</dbReference>
<dbReference type="GeneTree" id="ENSGT01140000282902"/>
<dbReference type="PANTHER" id="PTHR22803">
    <property type="entry name" value="MANNOSE, PHOSPHOLIPASE, LECTIN RECEPTOR RELATED"/>
    <property type="match status" value="1"/>
</dbReference>
<evidence type="ECO:0000313" key="4">
    <source>
        <dbReference type="Ensembl" id="ENSSLUP00000038152.1"/>
    </source>
</evidence>
<keyword evidence="2" id="KW-0175">Coiled coil</keyword>
<keyword evidence="1" id="KW-1015">Disulfide bond</keyword>
<proteinExistence type="predicted"/>
<dbReference type="InterPro" id="IPR001304">
    <property type="entry name" value="C-type_lectin-like"/>
</dbReference>
<evidence type="ECO:0000259" key="3">
    <source>
        <dbReference type="PROSITE" id="PS50041"/>
    </source>
</evidence>
<dbReference type="AlphaFoldDB" id="A0A8C9ZDP8"/>
<evidence type="ECO:0000256" key="2">
    <source>
        <dbReference type="SAM" id="Coils"/>
    </source>
</evidence>
<feature type="domain" description="C-type lectin" evidence="3">
    <location>
        <begin position="167"/>
        <end position="275"/>
    </location>
</feature>
<organism evidence="4 5">
    <name type="scientific">Sander lucioperca</name>
    <name type="common">Pike-perch</name>
    <name type="synonym">Perca lucioperca</name>
    <dbReference type="NCBI Taxonomy" id="283035"/>
    <lineage>
        <taxon>Eukaryota</taxon>
        <taxon>Metazoa</taxon>
        <taxon>Chordata</taxon>
        <taxon>Craniata</taxon>
        <taxon>Vertebrata</taxon>
        <taxon>Euteleostomi</taxon>
        <taxon>Actinopterygii</taxon>
        <taxon>Neopterygii</taxon>
        <taxon>Teleostei</taxon>
        <taxon>Neoteleostei</taxon>
        <taxon>Acanthomorphata</taxon>
        <taxon>Eupercaria</taxon>
        <taxon>Perciformes</taxon>
        <taxon>Percoidei</taxon>
        <taxon>Percidae</taxon>
        <taxon>Luciopercinae</taxon>
        <taxon>Sander</taxon>
    </lineage>
</organism>
<evidence type="ECO:0000256" key="1">
    <source>
        <dbReference type="ARBA" id="ARBA00023157"/>
    </source>
</evidence>
<reference evidence="4" key="2">
    <citation type="submission" date="2025-09" db="UniProtKB">
        <authorList>
            <consortium name="Ensembl"/>
        </authorList>
    </citation>
    <scope>IDENTIFICATION</scope>
</reference>
<dbReference type="PROSITE" id="PS00615">
    <property type="entry name" value="C_TYPE_LECTIN_1"/>
    <property type="match status" value="1"/>
</dbReference>
<dbReference type="Pfam" id="PF00059">
    <property type="entry name" value="Lectin_C"/>
    <property type="match status" value="1"/>
</dbReference>
<feature type="coiled-coil region" evidence="2">
    <location>
        <begin position="48"/>
        <end position="131"/>
    </location>
</feature>
<accession>A0A8C9ZDP8</accession>
<dbReference type="SUPFAM" id="SSF90257">
    <property type="entry name" value="Myosin rod fragments"/>
    <property type="match status" value="1"/>
</dbReference>
<name>A0A8C9ZDP8_SANLU</name>
<dbReference type="Gene3D" id="1.20.5.340">
    <property type="match status" value="1"/>
</dbReference>
<dbReference type="Gene3D" id="3.10.100.10">
    <property type="entry name" value="Mannose-Binding Protein A, subunit A"/>
    <property type="match status" value="1"/>
</dbReference>
<dbReference type="InterPro" id="IPR018378">
    <property type="entry name" value="C-type_lectin_CS"/>
</dbReference>
<dbReference type="Ensembl" id="ENSSLUT00000039366.1">
    <property type="protein sequence ID" value="ENSSLUP00000038152.1"/>
    <property type="gene ID" value="ENSSLUG00000017052.1"/>
</dbReference>
<evidence type="ECO:0000313" key="5">
    <source>
        <dbReference type="Proteomes" id="UP000694568"/>
    </source>
</evidence>
<sequence>MATDFELRSRVHFTEFCEIRLEFATFRIKQSLDIEKTMRDNNNLTVQLGNLTNLNNKLSLDNEKLRRDNNSLTVQLGNLTQNYTVLESKIANLTADVQNLTTQNLQLNSRNQELETQRKNLTERIQDMETTWNKLNVSRAQWTIDAYCPKTNNVRQCKGCQNGWILSGSNCYVYHNAGTLNRKTWEEARQDCRGKGSDLIVVHSQEEKSLNKIILCLFKYTEGGRWKWIDGSNLTESYWTPQPPPTATDGQCGMSVQNVGWRSVNCTEKKQWICEMKD</sequence>
<dbReference type="InterPro" id="IPR016186">
    <property type="entry name" value="C-type_lectin-like/link_sf"/>
</dbReference>
<dbReference type="PROSITE" id="PS50041">
    <property type="entry name" value="C_TYPE_LECTIN_2"/>
    <property type="match status" value="1"/>
</dbReference>